<dbReference type="InterPro" id="IPR005119">
    <property type="entry name" value="LysR_subst-bd"/>
</dbReference>
<protein>
    <submittedName>
        <fullName evidence="6">LysR substrate-binding domain-containing protein</fullName>
    </submittedName>
</protein>
<dbReference type="PANTHER" id="PTHR30126:SF94">
    <property type="entry name" value="LYSR FAMILY TRANSCRIPTIONAL REGULATOR"/>
    <property type="match status" value="1"/>
</dbReference>
<accession>A0ABT5KAZ8</accession>
<organism evidence="6 7">
    <name type="scientific">Roseateles albus</name>
    <dbReference type="NCBI Taxonomy" id="2987525"/>
    <lineage>
        <taxon>Bacteria</taxon>
        <taxon>Pseudomonadati</taxon>
        <taxon>Pseudomonadota</taxon>
        <taxon>Betaproteobacteria</taxon>
        <taxon>Burkholderiales</taxon>
        <taxon>Sphaerotilaceae</taxon>
        <taxon>Roseateles</taxon>
    </lineage>
</organism>
<dbReference type="Proteomes" id="UP001221189">
    <property type="component" value="Unassembled WGS sequence"/>
</dbReference>
<reference evidence="6 7" key="1">
    <citation type="submission" date="2022-10" db="EMBL/GenBank/DDBJ databases">
        <title>Paucibacter sp. hw1 Genome sequencing.</title>
        <authorList>
            <person name="Park S."/>
        </authorList>
    </citation>
    <scope>NUCLEOTIDE SEQUENCE [LARGE SCALE GENOMIC DNA]</scope>
    <source>
        <strain evidence="7">hw1</strain>
    </source>
</reference>
<evidence type="ECO:0000256" key="2">
    <source>
        <dbReference type="ARBA" id="ARBA00023015"/>
    </source>
</evidence>
<dbReference type="InterPro" id="IPR017724">
    <property type="entry name" value="Tscrpt_reg_LysR"/>
</dbReference>
<keyword evidence="7" id="KW-1185">Reference proteome</keyword>
<dbReference type="InterPro" id="IPR036388">
    <property type="entry name" value="WH-like_DNA-bd_sf"/>
</dbReference>
<feature type="domain" description="HTH lysR-type" evidence="5">
    <location>
        <begin position="1"/>
        <end position="58"/>
    </location>
</feature>
<evidence type="ECO:0000313" key="6">
    <source>
        <dbReference type="EMBL" id="MDC8771118.1"/>
    </source>
</evidence>
<gene>
    <name evidence="6" type="ORF">PRZ03_06010</name>
</gene>
<keyword evidence="4" id="KW-0804">Transcription</keyword>
<comment type="similarity">
    <text evidence="1">Belongs to the LysR transcriptional regulatory family.</text>
</comment>
<proteinExistence type="inferred from homology"/>
<dbReference type="EMBL" id="JAQQXT010000003">
    <property type="protein sequence ID" value="MDC8771118.1"/>
    <property type="molecule type" value="Genomic_DNA"/>
</dbReference>
<dbReference type="InterPro" id="IPR036390">
    <property type="entry name" value="WH_DNA-bd_sf"/>
</dbReference>
<sequence>MLVSQLKAFFTVARLGSVTLAAKHLGLSQPTVTTQIRALEEHYGVELFRREGGRLLISDAGVLLMPRVDQLLQQEIDLEFALRNAGELQRGSLRIGATAPYYVLSIVQRYRQRFPQVEITMAAGNSRQMIDALQEYRVDIATSSHLEEDPRLHRLELGADPLALVAHRDHPLARLAQVRLSALAGCHLLMRERGSMTRQLTEQMLARAKVQPLSCMEIASREALREAVIRQMGVSIFAANEVCEHPDLRVIPLTGMANDEAAPLVREYLYCLKDRRDSRLIDSFLLACRHKD</sequence>
<evidence type="ECO:0000313" key="7">
    <source>
        <dbReference type="Proteomes" id="UP001221189"/>
    </source>
</evidence>
<dbReference type="InterPro" id="IPR000847">
    <property type="entry name" value="LysR_HTH_N"/>
</dbReference>
<dbReference type="SUPFAM" id="SSF46785">
    <property type="entry name" value="Winged helix' DNA-binding domain"/>
    <property type="match status" value="1"/>
</dbReference>
<dbReference type="PROSITE" id="PS50931">
    <property type="entry name" value="HTH_LYSR"/>
    <property type="match status" value="1"/>
</dbReference>
<dbReference type="SUPFAM" id="SSF53850">
    <property type="entry name" value="Periplasmic binding protein-like II"/>
    <property type="match status" value="1"/>
</dbReference>
<dbReference type="Pfam" id="PF03466">
    <property type="entry name" value="LysR_substrate"/>
    <property type="match status" value="1"/>
</dbReference>
<dbReference type="CDD" id="cd05466">
    <property type="entry name" value="PBP2_LTTR_substrate"/>
    <property type="match status" value="1"/>
</dbReference>
<dbReference type="Gene3D" id="3.40.190.290">
    <property type="match status" value="1"/>
</dbReference>
<comment type="caution">
    <text evidence="6">The sequence shown here is derived from an EMBL/GenBank/DDBJ whole genome shotgun (WGS) entry which is preliminary data.</text>
</comment>
<name>A0ABT5KAZ8_9BURK</name>
<dbReference type="RefSeq" id="WP_273599462.1">
    <property type="nucleotide sequence ID" value="NZ_JAQQXT010000003.1"/>
</dbReference>
<dbReference type="PRINTS" id="PR00039">
    <property type="entry name" value="HTHLYSR"/>
</dbReference>
<evidence type="ECO:0000256" key="3">
    <source>
        <dbReference type="ARBA" id="ARBA00023125"/>
    </source>
</evidence>
<dbReference type="PANTHER" id="PTHR30126">
    <property type="entry name" value="HTH-TYPE TRANSCRIPTIONAL REGULATOR"/>
    <property type="match status" value="1"/>
</dbReference>
<dbReference type="Pfam" id="PF00126">
    <property type="entry name" value="HTH_1"/>
    <property type="match status" value="1"/>
</dbReference>
<evidence type="ECO:0000256" key="1">
    <source>
        <dbReference type="ARBA" id="ARBA00009437"/>
    </source>
</evidence>
<evidence type="ECO:0000256" key="4">
    <source>
        <dbReference type="ARBA" id="ARBA00023163"/>
    </source>
</evidence>
<evidence type="ECO:0000259" key="5">
    <source>
        <dbReference type="PROSITE" id="PS50931"/>
    </source>
</evidence>
<keyword evidence="3" id="KW-0238">DNA-binding</keyword>
<keyword evidence="2" id="KW-0805">Transcription regulation</keyword>
<dbReference type="Gene3D" id="1.10.10.10">
    <property type="entry name" value="Winged helix-like DNA-binding domain superfamily/Winged helix DNA-binding domain"/>
    <property type="match status" value="1"/>
</dbReference>
<dbReference type="NCBIfam" id="TIGR03339">
    <property type="entry name" value="phn_lysR"/>
    <property type="match status" value="1"/>
</dbReference>